<name>S2L1T1_LITA3</name>
<sequence length="838" mass="93115">MLIYDLTSFRILAAFGLLFFLPVSMPVQSASLQRAQTLPDEIADDPQRRPIFDRPGGPQVLEVFTLQEDEHSLRLGLKLEFLDGYDMLVEAIDADGASLAAVPAAVVAVDQPQERTFVTLAVPPGPEMDASSSYFRIVARRQERSDEFLRLYYPYEKTWEAPPPVVRPEPIGEAVTLVRRLQQEHRPPIAEAEEAEDLSEQQTEARAEEHQVLINRDVLEELTSERIRYRHEILSQPQAESMEEPQREEAPRVAIEEQGLRELRPGIAVHEAIRGQLLEAPEPLGQPGSGGTPDRPRAAIRPLNAQMEIDTSDLQTLSEPVLQLSEVGAIEAQPVVSDSPVSRSAGRFVLSEHGLLQNESASNLRTLNQDVLADLPLRDFELREVPEHAFPIPQPQNEDEPESRQPTHLVETSGPALFSLVRSEPDVDVDLHRVLGIEPAILPDRNAASGIYYYIPSTYRLAFNRDLGGSRGLALRIDYDRVTAPGADENAVRVAMTLETPLDGNGLAIVSKLMQAYARARSDLRFTELRPLPLASVPGFEFESNLAGMVEPEDIAVTAFSDFLEGLVVTWRTDPVRAERIRRDLTSELAGITGTARFPLPSEGQQLVREVPAQVRLSDPEVFEAVRFDWSGSLENVSPVPVRLKYLHALVLSAPGSPRIYTWSLGDATMPAGSEATLDLANFPSALDTMADRIWIDYGLDPACDGCLGPVVEEVLNGGVWPDTETVEIHALPSLFEEGEDEIVEIEVQMRSRFFEPGDRTLREAPPFYLTPEVTEHSVGPLFPDDRADAPLYEYLLSVRYGSGRFLDGQNWISQDRTRLRPGRFQRDQSLGTVAPGE</sequence>
<evidence type="ECO:0000313" key="2">
    <source>
        <dbReference type="EMBL" id="EPC01619.1"/>
    </source>
</evidence>
<dbReference type="OrthoDB" id="1182336at2"/>
<reference evidence="2 3" key="1">
    <citation type="journal article" date="2013" name="Genome Announc.">
        <title>Draft genome sequence of the moderately halophilic gammaproteobacterium Halomonas anticariensis FP35.</title>
        <authorList>
            <person name="Tahrioui A."/>
            <person name="Quesada E."/>
            <person name="Llamas I."/>
        </authorList>
    </citation>
    <scope>NUCLEOTIDE SEQUENCE [LARGE SCALE GENOMIC DNA]</scope>
    <source>
        <strain evidence="3">DSM 16096 / CECT 5854 / LMG 22089 / FP35</strain>
    </source>
</reference>
<protein>
    <submittedName>
        <fullName evidence="2">Uncharacterized protein</fullName>
    </submittedName>
</protein>
<accession>S2L1T1</accession>
<organism evidence="2 3">
    <name type="scientific">Litchfieldella anticariensis (strain DSM 16096 / CECT 5854 / CIP 108499 / LMG 22089 / FP35)</name>
    <name type="common">Halomonas anticariensis</name>
    <dbReference type="NCBI Taxonomy" id="1121939"/>
    <lineage>
        <taxon>Bacteria</taxon>
        <taxon>Pseudomonadati</taxon>
        <taxon>Pseudomonadota</taxon>
        <taxon>Gammaproteobacteria</taxon>
        <taxon>Oceanospirillales</taxon>
        <taxon>Halomonadaceae</taxon>
        <taxon>Litchfieldella</taxon>
    </lineage>
</organism>
<dbReference type="RefSeq" id="WP_016417457.1">
    <property type="nucleotide sequence ID" value="NZ_AUAB01000011.1"/>
</dbReference>
<gene>
    <name evidence="2" type="ORF">L861_16505</name>
</gene>
<evidence type="ECO:0000313" key="3">
    <source>
        <dbReference type="Proteomes" id="UP000014463"/>
    </source>
</evidence>
<dbReference type="EMBL" id="ASTJ01000033">
    <property type="protein sequence ID" value="EPC01619.1"/>
    <property type="molecule type" value="Genomic_DNA"/>
</dbReference>
<proteinExistence type="predicted"/>
<evidence type="ECO:0000256" key="1">
    <source>
        <dbReference type="SAM" id="MobiDB-lite"/>
    </source>
</evidence>
<dbReference type="AlphaFoldDB" id="S2L1T1"/>
<feature type="region of interest" description="Disordered" evidence="1">
    <location>
        <begin position="389"/>
        <end position="409"/>
    </location>
</feature>
<dbReference type="STRING" id="1121939.L861_16505"/>
<dbReference type="PATRIC" id="fig|1121939.11.peg.2943"/>
<comment type="caution">
    <text evidence="2">The sequence shown here is derived from an EMBL/GenBank/DDBJ whole genome shotgun (WGS) entry which is preliminary data.</text>
</comment>
<feature type="region of interest" description="Disordered" evidence="1">
    <location>
        <begin position="186"/>
        <end position="208"/>
    </location>
</feature>
<dbReference type="Proteomes" id="UP000014463">
    <property type="component" value="Unassembled WGS sequence"/>
</dbReference>
<dbReference type="eggNOG" id="ENOG5034C53">
    <property type="taxonomic scope" value="Bacteria"/>
</dbReference>
<feature type="region of interest" description="Disordered" evidence="1">
    <location>
        <begin position="279"/>
        <end position="298"/>
    </location>
</feature>
<keyword evidence="3" id="KW-1185">Reference proteome</keyword>